<evidence type="ECO:0000313" key="4">
    <source>
        <dbReference type="Proteomes" id="UP001054889"/>
    </source>
</evidence>
<dbReference type="PANTHER" id="PTHR31236">
    <property type="entry name" value="BURP DOMAIN PROTEIN USPL1-LIKE"/>
    <property type="match status" value="1"/>
</dbReference>
<dbReference type="SMART" id="SM01045">
    <property type="entry name" value="BURP"/>
    <property type="match status" value="1"/>
</dbReference>
<dbReference type="AlphaFoldDB" id="A0AAV5FI22"/>
<dbReference type="PROSITE" id="PS51277">
    <property type="entry name" value="BURP"/>
    <property type="match status" value="1"/>
</dbReference>
<dbReference type="InterPro" id="IPR044816">
    <property type="entry name" value="BURP"/>
</dbReference>
<evidence type="ECO:0000256" key="1">
    <source>
        <dbReference type="SAM" id="SignalP"/>
    </source>
</evidence>
<feature type="chain" id="PRO_5043820228" description="BURP domain-containing protein" evidence="1">
    <location>
        <begin position="20"/>
        <end position="312"/>
    </location>
</feature>
<sequence>MHPSTILMIVVATSAVVRGHPAANTAASQFWEQTLPGTPMPNSIADLVQKGTDHSPLVEPQHSAASPSSSISACTLFDSTCDAQMVAETGIFFHQAQLHPGNTMTLSFPAEAEPAILPQHIAEKVPFGNIDDVLATFKIPAGSVEAAQVRDTLSRCQAPPIAGEVKSCTTSLEAAVQSAMRMLGAAAGGGEVWAAASEIPRAGLPRQPYSVRAVTPILQAGYASCHTMPFPYAVFHCHHMARPMGYWAYNVSLTGRQEGSNVSLLAFCHLHTANWNPAHPAFEVLHTSPGGSPVCHFMPYANLAFVKLANRA</sequence>
<dbReference type="InterPro" id="IPR004873">
    <property type="entry name" value="BURP_dom"/>
</dbReference>
<dbReference type="Proteomes" id="UP001054889">
    <property type="component" value="Unassembled WGS sequence"/>
</dbReference>
<reference evidence="3" key="1">
    <citation type="journal article" date="2018" name="DNA Res.">
        <title>Multiple hybrid de novo genome assembly of finger millet, an orphan allotetraploid crop.</title>
        <authorList>
            <person name="Hatakeyama M."/>
            <person name="Aluri S."/>
            <person name="Balachadran M.T."/>
            <person name="Sivarajan S.R."/>
            <person name="Patrignani A."/>
            <person name="Gruter S."/>
            <person name="Poveda L."/>
            <person name="Shimizu-Inatsugi R."/>
            <person name="Baeten J."/>
            <person name="Francoijs K.J."/>
            <person name="Nataraja K.N."/>
            <person name="Reddy Y.A.N."/>
            <person name="Phadnis S."/>
            <person name="Ravikumar R.L."/>
            <person name="Schlapbach R."/>
            <person name="Sreeman S.M."/>
            <person name="Shimizu K.K."/>
        </authorList>
    </citation>
    <scope>NUCLEOTIDE SEQUENCE</scope>
</reference>
<dbReference type="EMBL" id="BQKI01000088">
    <property type="protein sequence ID" value="GJN35409.1"/>
    <property type="molecule type" value="Genomic_DNA"/>
</dbReference>
<gene>
    <name evidence="3" type="primary">gb24184</name>
    <name evidence="3" type="ORF">PR202_gb24184</name>
</gene>
<keyword evidence="4" id="KW-1185">Reference proteome</keyword>
<organism evidence="3 4">
    <name type="scientific">Eleusine coracana subsp. coracana</name>
    <dbReference type="NCBI Taxonomy" id="191504"/>
    <lineage>
        <taxon>Eukaryota</taxon>
        <taxon>Viridiplantae</taxon>
        <taxon>Streptophyta</taxon>
        <taxon>Embryophyta</taxon>
        <taxon>Tracheophyta</taxon>
        <taxon>Spermatophyta</taxon>
        <taxon>Magnoliopsida</taxon>
        <taxon>Liliopsida</taxon>
        <taxon>Poales</taxon>
        <taxon>Poaceae</taxon>
        <taxon>PACMAD clade</taxon>
        <taxon>Chloridoideae</taxon>
        <taxon>Cynodonteae</taxon>
        <taxon>Eleusininae</taxon>
        <taxon>Eleusine</taxon>
    </lineage>
</organism>
<proteinExistence type="predicted"/>
<evidence type="ECO:0000313" key="3">
    <source>
        <dbReference type="EMBL" id="GJN35409.1"/>
    </source>
</evidence>
<accession>A0AAV5FI22</accession>
<comment type="caution">
    <text evidence="3">The sequence shown here is derived from an EMBL/GenBank/DDBJ whole genome shotgun (WGS) entry which is preliminary data.</text>
</comment>
<name>A0AAV5FI22_ELECO</name>
<keyword evidence="1" id="KW-0732">Signal</keyword>
<protein>
    <recommendedName>
        <fullName evidence="2">BURP domain-containing protein</fullName>
    </recommendedName>
</protein>
<feature type="signal peptide" evidence="1">
    <location>
        <begin position="1"/>
        <end position="19"/>
    </location>
</feature>
<reference evidence="3" key="2">
    <citation type="submission" date="2021-12" db="EMBL/GenBank/DDBJ databases">
        <title>Resequencing data analysis of finger millet.</title>
        <authorList>
            <person name="Hatakeyama M."/>
            <person name="Aluri S."/>
            <person name="Balachadran M.T."/>
            <person name="Sivarajan S.R."/>
            <person name="Poveda L."/>
            <person name="Shimizu-Inatsugi R."/>
            <person name="Schlapbach R."/>
            <person name="Sreeman S.M."/>
            <person name="Shimizu K.K."/>
        </authorList>
    </citation>
    <scope>NUCLEOTIDE SEQUENCE</scope>
</reference>
<feature type="domain" description="BURP" evidence="2">
    <location>
        <begin position="92"/>
        <end position="308"/>
    </location>
</feature>
<dbReference type="Pfam" id="PF03181">
    <property type="entry name" value="BURP"/>
    <property type="match status" value="1"/>
</dbReference>
<dbReference type="PANTHER" id="PTHR31236:SF24">
    <property type="entry name" value="BURP DOMAIN PROTEIN RD22"/>
    <property type="match status" value="1"/>
</dbReference>
<evidence type="ECO:0000259" key="2">
    <source>
        <dbReference type="PROSITE" id="PS51277"/>
    </source>
</evidence>